<evidence type="ECO:0000256" key="8">
    <source>
        <dbReference type="NCBIfam" id="TIGR00188"/>
    </source>
</evidence>
<sequence>MSDFKLPKHEKLKQKKEIGLLFEKGKWKTYENVRIITLNLDKKPQDGFSFDNQKIGVSVSKKHFKRAHDRNRIKRLLRECYRLNKDLFTEKFGTNSLTMVFWISKEMPAHFKVVEENFLKLCESVK</sequence>
<dbReference type="Pfam" id="PF00825">
    <property type="entry name" value="Ribonuclease_P"/>
    <property type="match status" value="1"/>
</dbReference>
<evidence type="ECO:0000256" key="4">
    <source>
        <dbReference type="ARBA" id="ARBA00022759"/>
    </source>
</evidence>
<comment type="catalytic activity">
    <reaction evidence="7">
        <text>Endonucleolytic cleavage of RNA, removing 5'-extranucleotides from tRNA precursor.</text>
        <dbReference type="EC" id="3.1.26.5"/>
    </reaction>
</comment>
<dbReference type="GO" id="GO:0000049">
    <property type="term" value="F:tRNA binding"/>
    <property type="evidence" value="ECO:0007669"/>
    <property type="project" value="UniProtKB-UniRule"/>
</dbReference>
<evidence type="ECO:0000256" key="1">
    <source>
        <dbReference type="ARBA" id="ARBA00002663"/>
    </source>
</evidence>
<dbReference type="GO" id="GO:0042781">
    <property type="term" value="F:3'-tRNA processing endoribonuclease activity"/>
    <property type="evidence" value="ECO:0007669"/>
    <property type="project" value="TreeGrafter"/>
</dbReference>
<comment type="subunit">
    <text evidence="7">Consists of a catalytic RNA component (M1 or rnpB) and a protein subunit.</text>
</comment>
<dbReference type="RefSeq" id="WP_125025338.1">
    <property type="nucleotide sequence ID" value="NZ_CP034159.1"/>
</dbReference>
<keyword evidence="3 7" id="KW-0540">Nuclease</keyword>
<dbReference type="HAMAP" id="MF_00227">
    <property type="entry name" value="RNase_P"/>
    <property type="match status" value="1"/>
</dbReference>
<keyword evidence="5 7" id="KW-0378">Hydrolase</keyword>
<evidence type="ECO:0000256" key="7">
    <source>
        <dbReference type="HAMAP-Rule" id="MF_00227"/>
    </source>
</evidence>
<evidence type="ECO:0000313" key="9">
    <source>
        <dbReference type="EMBL" id="AZI33697.1"/>
    </source>
</evidence>
<accession>A0A3G8XPI6</accession>
<gene>
    <name evidence="7 9" type="primary">rnpA</name>
    <name evidence="9" type="ORF">EIB73_11090</name>
</gene>
<dbReference type="KEGG" id="ccas:EIB73_11090"/>
<evidence type="ECO:0000256" key="2">
    <source>
        <dbReference type="ARBA" id="ARBA00022694"/>
    </source>
</evidence>
<comment type="similarity">
    <text evidence="7">Belongs to the RnpA family.</text>
</comment>
<dbReference type="EMBL" id="CP034159">
    <property type="protein sequence ID" value="AZI33697.1"/>
    <property type="molecule type" value="Genomic_DNA"/>
</dbReference>
<keyword evidence="2 7" id="KW-0819">tRNA processing</keyword>
<dbReference type="PROSITE" id="PS00648">
    <property type="entry name" value="RIBONUCLEASE_P"/>
    <property type="match status" value="1"/>
</dbReference>
<dbReference type="GO" id="GO:0030677">
    <property type="term" value="C:ribonuclease P complex"/>
    <property type="evidence" value="ECO:0007669"/>
    <property type="project" value="TreeGrafter"/>
</dbReference>
<proteinExistence type="inferred from homology"/>
<evidence type="ECO:0000313" key="10">
    <source>
        <dbReference type="Proteomes" id="UP000270185"/>
    </source>
</evidence>
<dbReference type="SUPFAM" id="SSF54211">
    <property type="entry name" value="Ribosomal protein S5 domain 2-like"/>
    <property type="match status" value="1"/>
</dbReference>
<protein>
    <recommendedName>
        <fullName evidence="7 8">Ribonuclease P protein component</fullName>
        <shortName evidence="7">RNase P protein</shortName>
        <shortName evidence="7">RNaseP protein</shortName>
        <ecNumber evidence="7 8">3.1.26.5</ecNumber>
    </recommendedName>
    <alternativeName>
        <fullName evidence="7">Protein C5</fullName>
    </alternativeName>
</protein>
<dbReference type="InterPro" id="IPR020568">
    <property type="entry name" value="Ribosomal_Su5_D2-typ_SF"/>
</dbReference>
<dbReference type="InterPro" id="IPR020539">
    <property type="entry name" value="RNase_P_CS"/>
</dbReference>
<keyword evidence="6 7" id="KW-0694">RNA-binding</keyword>
<organism evidence="9 10">
    <name type="scientific">Kaistella carnis</name>
    <dbReference type="NCBI Taxonomy" id="1241979"/>
    <lineage>
        <taxon>Bacteria</taxon>
        <taxon>Pseudomonadati</taxon>
        <taxon>Bacteroidota</taxon>
        <taxon>Flavobacteriia</taxon>
        <taxon>Flavobacteriales</taxon>
        <taxon>Weeksellaceae</taxon>
        <taxon>Chryseobacterium group</taxon>
        <taxon>Kaistella</taxon>
    </lineage>
</organism>
<name>A0A3G8XPI6_9FLAO</name>
<dbReference type="Proteomes" id="UP000270185">
    <property type="component" value="Chromosome"/>
</dbReference>
<comment type="function">
    <text evidence="1 7">RNaseP catalyzes the removal of the 5'-leader sequence from pre-tRNA to produce the mature 5'-terminus. It can also cleave other RNA substrates such as 4.5S RNA. The protein component plays an auxiliary but essential role in vivo by binding to the 5'-leader sequence and broadening the substrate specificity of the ribozyme.</text>
</comment>
<dbReference type="PANTHER" id="PTHR33992:SF1">
    <property type="entry name" value="RIBONUCLEASE P PROTEIN COMPONENT"/>
    <property type="match status" value="1"/>
</dbReference>
<dbReference type="NCBIfam" id="TIGR00188">
    <property type="entry name" value="rnpA"/>
    <property type="match status" value="1"/>
</dbReference>
<dbReference type="GO" id="GO:0004526">
    <property type="term" value="F:ribonuclease P activity"/>
    <property type="evidence" value="ECO:0007669"/>
    <property type="project" value="UniProtKB-UniRule"/>
</dbReference>
<dbReference type="Gene3D" id="3.30.230.10">
    <property type="match status" value="1"/>
</dbReference>
<dbReference type="EC" id="3.1.26.5" evidence="7 8"/>
<dbReference type="AlphaFoldDB" id="A0A3G8XPI6"/>
<keyword evidence="10" id="KW-1185">Reference proteome</keyword>
<dbReference type="PANTHER" id="PTHR33992">
    <property type="entry name" value="RIBONUCLEASE P PROTEIN COMPONENT"/>
    <property type="match status" value="1"/>
</dbReference>
<dbReference type="GO" id="GO:0001682">
    <property type="term" value="P:tRNA 5'-leader removal"/>
    <property type="evidence" value="ECO:0007669"/>
    <property type="project" value="UniProtKB-UniRule"/>
</dbReference>
<dbReference type="InterPro" id="IPR014721">
    <property type="entry name" value="Ribsml_uS5_D2-typ_fold_subgr"/>
</dbReference>
<evidence type="ECO:0000256" key="5">
    <source>
        <dbReference type="ARBA" id="ARBA00022801"/>
    </source>
</evidence>
<keyword evidence="4 7" id="KW-0255">Endonuclease</keyword>
<evidence type="ECO:0000256" key="3">
    <source>
        <dbReference type="ARBA" id="ARBA00022722"/>
    </source>
</evidence>
<reference evidence="10" key="1">
    <citation type="submission" date="2018-11" db="EMBL/GenBank/DDBJ databases">
        <title>Proposal to divide the Flavobacteriaceae and reorganize its genera based on Amino Acid Identity values calculated from whole genome sequences.</title>
        <authorList>
            <person name="Nicholson A.C."/>
            <person name="Gulvik C.A."/>
            <person name="Whitney A.M."/>
            <person name="Humrighouse B.W."/>
            <person name="Bell M."/>
            <person name="Holmes B."/>
            <person name="Steigerwalt A.G."/>
            <person name="Villarma A."/>
            <person name="Sheth M."/>
            <person name="Batra D."/>
            <person name="Pryor J."/>
            <person name="Bernardet J.-F."/>
            <person name="Hugo C."/>
            <person name="Kampfer P."/>
            <person name="Newman J.D."/>
            <person name="McQuiston J.R."/>
        </authorList>
    </citation>
    <scope>NUCLEOTIDE SEQUENCE [LARGE SCALE GENOMIC DNA]</scope>
    <source>
        <strain evidence="10">G0081</strain>
    </source>
</reference>
<dbReference type="OrthoDB" id="1524972at2"/>
<dbReference type="InterPro" id="IPR000100">
    <property type="entry name" value="RNase_P"/>
</dbReference>
<evidence type="ECO:0000256" key="6">
    <source>
        <dbReference type="ARBA" id="ARBA00022884"/>
    </source>
</evidence>